<dbReference type="PANTHER" id="PTHR43109:SF2">
    <property type="entry name" value="NUCLEOSIDE DIPHOSPHATE KINASE 7"/>
    <property type="match status" value="1"/>
</dbReference>
<reference evidence="6" key="1">
    <citation type="submission" date="2022-08" db="UniProtKB">
        <authorList>
            <consortium name="EnsemblMetazoa"/>
        </authorList>
    </citation>
    <scope>IDENTIFICATION</scope>
    <source>
        <strain evidence="6">Israel</strain>
    </source>
</reference>
<keyword evidence="3" id="KW-0206">Cytoskeleton</keyword>
<dbReference type="PANTHER" id="PTHR43109">
    <property type="entry name" value="NUCLEOSIDE DIPHOSPHATE KINASE 7"/>
    <property type="match status" value="1"/>
</dbReference>
<evidence type="ECO:0000256" key="2">
    <source>
        <dbReference type="ARBA" id="ARBA00022490"/>
    </source>
</evidence>
<evidence type="ECO:0000256" key="3">
    <source>
        <dbReference type="ARBA" id="ARBA00023212"/>
    </source>
</evidence>
<evidence type="ECO:0000313" key="6">
    <source>
        <dbReference type="EnsemblMetazoa" id="PPAI001066-PA"/>
    </source>
</evidence>
<dbReference type="SMART" id="SM00562">
    <property type="entry name" value="NDK"/>
    <property type="match status" value="1"/>
</dbReference>
<dbReference type="KEGG" id="ppap:129801553"/>
<dbReference type="InterPro" id="IPR037993">
    <property type="entry name" value="NDPk7B"/>
</dbReference>
<sequence>MSFGVQRMTAEDLEKLIFIALCEADGGLERRIYLHFYLYDNSVEMIDEKTRKPFLRRTRVDKLTKRDFFVGSRLLIFGRNINIIDYGDCKTRKELSPRMERTFLLLKSKSLHKLGEIWCEIVKADFQVVNCKMIKLRPEDAVKIHGNETDSTRLSELITSSIEGVSVAMEIVARNAVERMKELYEENFPDSPIYSSSSTANASRDIEYFFGVQNFSSTATFSDSTLAILKPHAVRSGKTGEILKEILASGLRVTAMKMLHLDRKTCEDFLKVYRGVAPEYNQMLLELSSGPCLVLEISPGSSEDAHSSLRRLCGPFDSEIGRKFYPQSLRAKYGIDRALNAIHCTDLPDDCASEVDFFFGQ</sequence>
<dbReference type="InterPro" id="IPR006602">
    <property type="entry name" value="DM10_dom"/>
</dbReference>
<dbReference type="Pfam" id="PF00334">
    <property type="entry name" value="NDK"/>
    <property type="match status" value="2"/>
</dbReference>
<dbReference type="InterPro" id="IPR036850">
    <property type="entry name" value="NDK-like_dom_sf"/>
</dbReference>
<dbReference type="AlphaFoldDB" id="A0A1B0D143"/>
<evidence type="ECO:0000313" key="7">
    <source>
        <dbReference type="Proteomes" id="UP000092462"/>
    </source>
</evidence>
<dbReference type="EMBL" id="AJVK01010193">
    <property type="status" value="NOT_ANNOTATED_CDS"/>
    <property type="molecule type" value="Genomic_DNA"/>
</dbReference>
<dbReference type="PROSITE" id="PS51336">
    <property type="entry name" value="DM10"/>
    <property type="match status" value="1"/>
</dbReference>
<protein>
    <submittedName>
        <fullName evidence="6">Uncharacterized protein</fullName>
    </submittedName>
</protein>
<dbReference type="OrthoDB" id="270127at2759"/>
<keyword evidence="4" id="KW-0966">Cell projection</keyword>
<evidence type="ECO:0000256" key="5">
    <source>
        <dbReference type="PROSITE-ProRule" id="PRU00706"/>
    </source>
</evidence>
<comment type="subcellular location">
    <subcellularLocation>
        <location evidence="1">Cytoplasm</location>
        <location evidence="1">Cytoskeleton</location>
        <location evidence="1">Cilium axoneme</location>
    </subcellularLocation>
</comment>
<dbReference type="VEuPathDB" id="VectorBase:PPAI001066"/>
<name>A0A1B0D143_PHLPP</name>
<dbReference type="SUPFAM" id="SSF54919">
    <property type="entry name" value="Nucleoside diphosphate kinase, NDK"/>
    <property type="match status" value="2"/>
</dbReference>
<keyword evidence="7" id="KW-1185">Reference proteome</keyword>
<comment type="similarity">
    <text evidence="5">Belongs to the NDK family.</text>
</comment>
<dbReference type="EnsemblMetazoa" id="PPAI001066-RA">
    <property type="protein sequence ID" value="PPAI001066-PA"/>
    <property type="gene ID" value="PPAI001066"/>
</dbReference>
<dbReference type="GeneID" id="129801553"/>
<dbReference type="RefSeq" id="XP_055702740.1">
    <property type="nucleotide sequence ID" value="XM_055846765.1"/>
</dbReference>
<dbReference type="SMART" id="SM00676">
    <property type="entry name" value="DM10"/>
    <property type="match status" value="1"/>
</dbReference>
<keyword evidence="2" id="KW-0963">Cytoplasm</keyword>
<dbReference type="CDD" id="cd04412">
    <property type="entry name" value="NDPk7B"/>
    <property type="match status" value="1"/>
</dbReference>
<dbReference type="Gene3D" id="2.30.29.170">
    <property type="match status" value="1"/>
</dbReference>
<organism evidence="6 7">
    <name type="scientific">Phlebotomus papatasi</name>
    <name type="common">Sandfly</name>
    <dbReference type="NCBI Taxonomy" id="29031"/>
    <lineage>
        <taxon>Eukaryota</taxon>
        <taxon>Metazoa</taxon>
        <taxon>Ecdysozoa</taxon>
        <taxon>Arthropoda</taxon>
        <taxon>Hexapoda</taxon>
        <taxon>Insecta</taxon>
        <taxon>Pterygota</taxon>
        <taxon>Neoptera</taxon>
        <taxon>Endopterygota</taxon>
        <taxon>Diptera</taxon>
        <taxon>Nematocera</taxon>
        <taxon>Psychodoidea</taxon>
        <taxon>Psychodidae</taxon>
        <taxon>Phlebotomus</taxon>
        <taxon>Phlebotomus</taxon>
    </lineage>
</organism>
<evidence type="ECO:0000256" key="1">
    <source>
        <dbReference type="ARBA" id="ARBA00004430"/>
    </source>
</evidence>
<accession>A0A1B0D143</accession>
<dbReference type="InterPro" id="IPR034907">
    <property type="entry name" value="NDK-like_dom"/>
</dbReference>
<evidence type="ECO:0000256" key="4">
    <source>
        <dbReference type="ARBA" id="ARBA00023273"/>
    </source>
</evidence>
<dbReference type="CTD" id="41174"/>
<dbReference type="Gene3D" id="3.30.70.141">
    <property type="entry name" value="Nucleoside diphosphate kinase-like domain"/>
    <property type="match status" value="2"/>
</dbReference>
<dbReference type="GO" id="GO:0005879">
    <property type="term" value="C:axonemal microtubule"/>
    <property type="evidence" value="ECO:0007669"/>
    <property type="project" value="TreeGrafter"/>
</dbReference>
<comment type="caution">
    <text evidence="5">Lacks conserved residue(s) required for the propagation of feature annotation.</text>
</comment>
<proteinExistence type="inferred from homology"/>
<dbReference type="VEuPathDB" id="VectorBase:PPAPM1_007926"/>
<dbReference type="Proteomes" id="UP000092462">
    <property type="component" value="Unassembled WGS sequence"/>
</dbReference>
<dbReference type="PROSITE" id="PS51374">
    <property type="entry name" value="NDPK_LIKE"/>
    <property type="match status" value="2"/>
</dbReference>
<dbReference type="GO" id="GO:0005813">
    <property type="term" value="C:centrosome"/>
    <property type="evidence" value="ECO:0007669"/>
    <property type="project" value="TreeGrafter"/>
</dbReference>